<dbReference type="PANTHER" id="PTHR45753:SF6">
    <property type="entry name" value="ASPARTATE CARBAMOYLTRANSFERASE"/>
    <property type="match status" value="1"/>
</dbReference>
<dbReference type="GO" id="GO:0006207">
    <property type="term" value="P:'de novo' pyrimidine nucleobase biosynthetic process"/>
    <property type="evidence" value="ECO:0007669"/>
    <property type="project" value="InterPro"/>
</dbReference>
<dbReference type="HAMAP" id="MF_00001">
    <property type="entry name" value="Asp_carb_tr"/>
    <property type="match status" value="1"/>
</dbReference>
<evidence type="ECO:0000256" key="7">
    <source>
        <dbReference type="HAMAP-Rule" id="MF_00001"/>
    </source>
</evidence>
<comment type="function">
    <text evidence="5 7">Catalyzes the condensation of carbamoyl phosphate and aspartate to form carbamoyl aspartate and inorganic phosphate, the committed step in the de novo pyrimidine nucleotide biosynthesis pathway.</text>
</comment>
<dbReference type="PANTHER" id="PTHR45753">
    <property type="entry name" value="ORNITHINE CARBAMOYLTRANSFERASE, MITOCHONDRIAL"/>
    <property type="match status" value="1"/>
</dbReference>
<gene>
    <name evidence="7" type="primary">pyrB</name>
    <name evidence="10" type="ORF">QTL97_02430</name>
</gene>
<feature type="domain" description="Aspartate/ornithine carbamoyltransferase Asp/Orn-binding" evidence="8">
    <location>
        <begin position="146"/>
        <end position="286"/>
    </location>
</feature>
<keyword evidence="11" id="KW-1185">Reference proteome</keyword>
<dbReference type="Proteomes" id="UP001271648">
    <property type="component" value="Unassembled WGS sequence"/>
</dbReference>
<dbReference type="InterPro" id="IPR006130">
    <property type="entry name" value="Asp/Orn_carbamoylTrfase"/>
</dbReference>
<evidence type="ECO:0000256" key="5">
    <source>
        <dbReference type="ARBA" id="ARBA00043884"/>
    </source>
</evidence>
<dbReference type="Pfam" id="PF02729">
    <property type="entry name" value="OTCace_N"/>
    <property type="match status" value="1"/>
</dbReference>
<feature type="binding site" evidence="7">
    <location>
        <position position="50"/>
    </location>
    <ligand>
        <name>carbamoyl phosphate</name>
        <dbReference type="ChEBI" id="CHEBI:58228"/>
    </ligand>
</feature>
<evidence type="ECO:0000256" key="6">
    <source>
        <dbReference type="ARBA" id="ARBA00048859"/>
    </source>
</evidence>
<comment type="catalytic activity">
    <reaction evidence="6 7">
        <text>carbamoyl phosphate + L-aspartate = N-carbamoyl-L-aspartate + phosphate + H(+)</text>
        <dbReference type="Rhea" id="RHEA:20013"/>
        <dbReference type="ChEBI" id="CHEBI:15378"/>
        <dbReference type="ChEBI" id="CHEBI:29991"/>
        <dbReference type="ChEBI" id="CHEBI:32814"/>
        <dbReference type="ChEBI" id="CHEBI:43474"/>
        <dbReference type="ChEBI" id="CHEBI:58228"/>
        <dbReference type="EC" id="2.1.3.2"/>
    </reaction>
</comment>
<feature type="binding site" evidence="7">
    <location>
        <position position="127"/>
    </location>
    <ligand>
        <name>carbamoyl phosphate</name>
        <dbReference type="ChEBI" id="CHEBI:58228"/>
    </ligand>
</feature>
<evidence type="ECO:0000256" key="2">
    <source>
        <dbReference type="ARBA" id="ARBA00008896"/>
    </source>
</evidence>
<dbReference type="PRINTS" id="PR00101">
    <property type="entry name" value="ATCASE"/>
</dbReference>
<dbReference type="PROSITE" id="PS00097">
    <property type="entry name" value="CARBAMOYLTRANSFERASE"/>
    <property type="match status" value="1"/>
</dbReference>
<proteinExistence type="inferred from homology"/>
<feature type="binding site" evidence="7">
    <location>
        <position position="250"/>
    </location>
    <ligand>
        <name>carbamoyl phosphate</name>
        <dbReference type="ChEBI" id="CHEBI:58228"/>
    </ligand>
</feature>
<feature type="domain" description="Aspartate/ornithine carbamoyltransferase carbamoyl-P binding" evidence="9">
    <location>
        <begin position="2"/>
        <end position="140"/>
    </location>
</feature>
<dbReference type="InterPro" id="IPR006132">
    <property type="entry name" value="Asp/Orn_carbamoyltranf_P-bd"/>
</dbReference>
<dbReference type="InterPro" id="IPR002082">
    <property type="entry name" value="Asp_carbamoyltransf"/>
</dbReference>
<comment type="subunit">
    <text evidence="7">Heterododecamer (2C3:3R2) of six catalytic PyrB chains organized as two trimers (C3), and six regulatory PyrI chains organized as three dimers (R2).</text>
</comment>
<feature type="binding site" evidence="7">
    <location>
        <position position="249"/>
    </location>
    <ligand>
        <name>carbamoyl phosphate</name>
        <dbReference type="ChEBI" id="CHEBI:58228"/>
    </ligand>
</feature>
<feature type="binding site" evidence="7">
    <location>
        <position position="77"/>
    </location>
    <ligand>
        <name>L-aspartate</name>
        <dbReference type="ChEBI" id="CHEBI:29991"/>
    </ligand>
</feature>
<dbReference type="SUPFAM" id="SSF53671">
    <property type="entry name" value="Aspartate/ornithine carbamoyltransferase"/>
    <property type="match status" value="1"/>
</dbReference>
<organism evidence="10 11">
    <name type="scientific">Sporosarcina thermotolerans</name>
    <dbReference type="NCBI Taxonomy" id="633404"/>
    <lineage>
        <taxon>Bacteria</taxon>
        <taxon>Bacillati</taxon>
        <taxon>Bacillota</taxon>
        <taxon>Bacilli</taxon>
        <taxon>Bacillales</taxon>
        <taxon>Caryophanaceae</taxon>
        <taxon>Sporosarcina</taxon>
    </lineage>
</organism>
<name>A0AAW9A9D2_9BACL</name>
<dbReference type="EC" id="2.1.3.2" evidence="7"/>
<protein>
    <recommendedName>
        <fullName evidence="7">Aspartate carbamoyltransferase</fullName>
        <ecNumber evidence="7">2.1.3.2</ecNumber>
    </recommendedName>
    <alternativeName>
        <fullName evidence="7">Aspartate transcarbamylase</fullName>
        <shortName evidence="7">ATCase</shortName>
    </alternativeName>
</protein>
<evidence type="ECO:0000259" key="8">
    <source>
        <dbReference type="Pfam" id="PF00185"/>
    </source>
</evidence>
<reference evidence="10 11" key="1">
    <citation type="submission" date="2023-06" db="EMBL/GenBank/DDBJ databases">
        <title>Sporosarcina sp. nov., isolated from Korean traditional fermented seafood 'Jeotgal'.</title>
        <authorList>
            <person name="Yang A.I."/>
            <person name="Shin N.-R."/>
        </authorList>
    </citation>
    <scope>NUCLEOTIDE SEQUENCE [LARGE SCALE GENOMIC DNA]</scope>
    <source>
        <strain evidence="10 11">KCTC43456</strain>
    </source>
</reference>
<dbReference type="GO" id="GO:0016597">
    <property type="term" value="F:amino acid binding"/>
    <property type="evidence" value="ECO:0007669"/>
    <property type="project" value="InterPro"/>
</dbReference>
<dbReference type="GO" id="GO:0044205">
    <property type="term" value="P:'de novo' UMP biosynthetic process"/>
    <property type="evidence" value="ECO:0007669"/>
    <property type="project" value="UniProtKB-UniRule"/>
</dbReference>
<keyword evidence="3 7" id="KW-0808">Transferase</keyword>
<dbReference type="EMBL" id="JAUBDJ010000001">
    <property type="protein sequence ID" value="MDW0115796.1"/>
    <property type="molecule type" value="Genomic_DNA"/>
</dbReference>
<evidence type="ECO:0000256" key="1">
    <source>
        <dbReference type="ARBA" id="ARBA00004852"/>
    </source>
</evidence>
<evidence type="ECO:0000259" key="9">
    <source>
        <dbReference type="Pfam" id="PF02729"/>
    </source>
</evidence>
<feature type="binding site" evidence="7">
    <location>
        <position position="208"/>
    </location>
    <ligand>
        <name>L-aspartate</name>
        <dbReference type="ChEBI" id="CHEBI:29991"/>
    </ligand>
</feature>
<evidence type="ECO:0000313" key="10">
    <source>
        <dbReference type="EMBL" id="MDW0115796.1"/>
    </source>
</evidence>
<evidence type="ECO:0000256" key="3">
    <source>
        <dbReference type="ARBA" id="ARBA00022679"/>
    </source>
</evidence>
<dbReference type="FunFam" id="3.40.50.1370:FF:000011">
    <property type="entry name" value="Aspartate carbamoyltransferase"/>
    <property type="match status" value="1"/>
</dbReference>
<evidence type="ECO:0000313" key="11">
    <source>
        <dbReference type="Proteomes" id="UP001271648"/>
    </source>
</evidence>
<dbReference type="RefSeq" id="WP_317940131.1">
    <property type="nucleotide sequence ID" value="NZ_JAUBDJ010000001.1"/>
</dbReference>
<dbReference type="Pfam" id="PF00185">
    <property type="entry name" value="OTCace"/>
    <property type="match status" value="1"/>
</dbReference>
<dbReference type="GO" id="GO:0005829">
    <property type="term" value="C:cytosol"/>
    <property type="evidence" value="ECO:0007669"/>
    <property type="project" value="TreeGrafter"/>
</dbReference>
<keyword evidence="4 7" id="KW-0665">Pyrimidine biosynthesis</keyword>
<sequence length="304" mass="34289">MKNLLSMKDLTIDEISAILDRAAMLKRYGIRALPQKYMVSNLFFEPSTRTKMSFEVAERKLGLETIPFEANSSSAVKGETLYDTLRTLEEIGLDAVVIRHPEEGYYEDLVGKMNMAIINGGDGSGQHPTQSLLDLFTIKETLGGFKGLNVLIAGDISHSRVAKSNADALVKLGANVKFLCPPEWAGDFPSVSDWDEVIYTSDVVMLLRVQHERHDGKMRFTKEEYHEKYGLTVEREREMKPGSIIMHPAPVNRDVEIAGSLVECSRSMIYKQVENGVYIRAAILETILQKEELAWERSSRVHMF</sequence>
<dbReference type="NCBIfam" id="TIGR00670">
    <property type="entry name" value="asp_carb_tr"/>
    <property type="match status" value="1"/>
</dbReference>
<comment type="similarity">
    <text evidence="2 7">Belongs to the aspartate/ornithine carbamoyltransferase superfamily. ATCase family.</text>
</comment>
<comment type="caution">
    <text evidence="10">The sequence shown here is derived from an EMBL/GenBank/DDBJ whole genome shotgun (WGS) entry which is preliminary data.</text>
</comment>
<feature type="binding site" evidence="7">
    <location>
        <position position="130"/>
    </location>
    <ligand>
        <name>carbamoyl phosphate</name>
        <dbReference type="ChEBI" id="CHEBI:58228"/>
    </ligand>
</feature>
<dbReference type="AlphaFoldDB" id="A0AAW9A9D2"/>
<dbReference type="NCBIfam" id="NF002032">
    <property type="entry name" value="PRK00856.1"/>
    <property type="match status" value="1"/>
</dbReference>
<dbReference type="Gene3D" id="3.40.50.1370">
    <property type="entry name" value="Aspartate/ornithine carbamoyltransferase"/>
    <property type="match status" value="2"/>
</dbReference>
<feature type="binding site" evidence="7">
    <location>
        <position position="160"/>
    </location>
    <ligand>
        <name>L-aspartate</name>
        <dbReference type="ChEBI" id="CHEBI:29991"/>
    </ligand>
</feature>
<dbReference type="InterPro" id="IPR006131">
    <property type="entry name" value="Asp_carbamoyltransf_Asp/Orn-bd"/>
</dbReference>
<accession>A0AAW9A9D2</accession>
<dbReference type="GO" id="GO:0004070">
    <property type="term" value="F:aspartate carbamoyltransferase activity"/>
    <property type="evidence" value="ECO:0007669"/>
    <property type="project" value="UniProtKB-UniRule"/>
</dbReference>
<dbReference type="PRINTS" id="PR00100">
    <property type="entry name" value="AOTCASE"/>
</dbReference>
<evidence type="ECO:0000256" key="4">
    <source>
        <dbReference type="ARBA" id="ARBA00022975"/>
    </source>
</evidence>
<dbReference type="GO" id="GO:0006520">
    <property type="term" value="P:amino acid metabolic process"/>
    <property type="evidence" value="ECO:0007669"/>
    <property type="project" value="InterPro"/>
</dbReference>
<dbReference type="InterPro" id="IPR036901">
    <property type="entry name" value="Asp/Orn_carbamoylTrfase_sf"/>
</dbReference>
<comment type="pathway">
    <text evidence="1 7">Pyrimidine metabolism; UMP biosynthesis via de novo pathway; (S)-dihydroorotate from bicarbonate: step 2/3.</text>
</comment>
<feature type="binding site" evidence="7">
    <location>
        <position position="49"/>
    </location>
    <ligand>
        <name>carbamoyl phosphate</name>
        <dbReference type="ChEBI" id="CHEBI:58228"/>
    </ligand>
</feature>
<feature type="binding site" evidence="7">
    <location>
        <position position="99"/>
    </location>
    <ligand>
        <name>carbamoyl phosphate</name>
        <dbReference type="ChEBI" id="CHEBI:58228"/>
    </ligand>
</feature>